<reference evidence="1 2" key="1">
    <citation type="submission" date="2019-11" db="EMBL/GenBank/DDBJ databases">
        <title>FDA dAtabase for Regulatory Grade micrObial Sequences (FDA-ARGOS): Supporting development and validation of Infectious Disease Dx tests.</title>
        <authorList>
            <person name="Patel R."/>
            <person name="Rucinski S."/>
            <person name="Tallon L."/>
            <person name="Sadzewicz L."/>
            <person name="Vavikolanu K."/>
            <person name="Mehta A."/>
            <person name="Aluvathingal J."/>
            <person name="Nadendla S."/>
            <person name="Nandy P."/>
            <person name="Geyer C."/>
            <person name="Yan Y."/>
            <person name="Sichtig H."/>
        </authorList>
    </citation>
    <scope>NUCLEOTIDE SEQUENCE [LARGE SCALE GENOMIC DNA]</scope>
    <source>
        <strain evidence="1 2">FDAARGOS_557</strain>
    </source>
</reference>
<dbReference type="Gene3D" id="3.10.129.10">
    <property type="entry name" value="Hotdog Thioesterase"/>
    <property type="match status" value="1"/>
</dbReference>
<protein>
    <submittedName>
        <fullName evidence="1">Hydroxyphenylacetyl-CoA thioesterase PaaI</fullName>
    </submittedName>
</protein>
<proteinExistence type="predicted"/>
<organism evidence="1 2">
    <name type="scientific">Acinetobacter lwoffii</name>
    <dbReference type="NCBI Taxonomy" id="28090"/>
    <lineage>
        <taxon>Bacteria</taxon>
        <taxon>Pseudomonadati</taxon>
        <taxon>Pseudomonadota</taxon>
        <taxon>Gammaproteobacteria</taxon>
        <taxon>Moraxellales</taxon>
        <taxon>Moraxellaceae</taxon>
        <taxon>Acinetobacter</taxon>
    </lineage>
</organism>
<dbReference type="InterPro" id="IPR052723">
    <property type="entry name" value="Acyl-CoA_thioesterase_PaaI"/>
</dbReference>
<dbReference type="Proteomes" id="UP000509126">
    <property type="component" value="Chromosome"/>
</dbReference>
<accession>A0A646MP34</accession>
<dbReference type="EMBL" id="CP054803">
    <property type="protein sequence ID" value="QKU21192.1"/>
    <property type="molecule type" value="Genomic_DNA"/>
</dbReference>
<dbReference type="InterPro" id="IPR006683">
    <property type="entry name" value="Thioestr_dom"/>
</dbReference>
<dbReference type="SUPFAM" id="SSF54637">
    <property type="entry name" value="Thioesterase/thiol ester dehydrase-isomerase"/>
    <property type="match status" value="1"/>
</dbReference>
<dbReference type="RefSeq" id="WP_004278956.1">
    <property type="nucleotide sequence ID" value="NZ_CAYTBE010000008.1"/>
</dbReference>
<dbReference type="PANTHER" id="PTHR42856">
    <property type="entry name" value="ACYL-COENZYME A THIOESTERASE PAAI"/>
    <property type="match status" value="1"/>
</dbReference>
<dbReference type="InterPro" id="IPR011973">
    <property type="entry name" value="PaaD"/>
</dbReference>
<dbReference type="NCBIfam" id="TIGR00369">
    <property type="entry name" value="unchar_dom_1"/>
    <property type="match status" value="1"/>
</dbReference>
<dbReference type="AlphaFoldDB" id="A0A646MP34"/>
<dbReference type="PANTHER" id="PTHR42856:SF1">
    <property type="entry name" value="ACYL-COENZYME A THIOESTERASE PAAI"/>
    <property type="match status" value="1"/>
</dbReference>
<dbReference type="Pfam" id="PF03061">
    <property type="entry name" value="4HBT"/>
    <property type="match status" value="1"/>
</dbReference>
<dbReference type="NCBIfam" id="TIGR02286">
    <property type="entry name" value="PaaD"/>
    <property type="match status" value="1"/>
</dbReference>
<dbReference type="InterPro" id="IPR003736">
    <property type="entry name" value="PAAI_dom"/>
</dbReference>
<gene>
    <name evidence="1" type="primary">paaI</name>
    <name evidence="1" type="ORF">FOB19_07095</name>
</gene>
<dbReference type="GO" id="GO:0016289">
    <property type="term" value="F:acyl-CoA hydrolase activity"/>
    <property type="evidence" value="ECO:0007669"/>
    <property type="project" value="TreeGrafter"/>
</dbReference>
<dbReference type="InterPro" id="IPR029069">
    <property type="entry name" value="HotDog_dom_sf"/>
</dbReference>
<name>A0A646MP34_ACILW</name>
<sequence>MDQQVNQMFNQDRLIQHLGAHLVSYNHNYAKIELKVTEQHLQGHQTCNGAVIFALADAAFAIACNTGEHPAVGQHCGIHYLKPGLLGDTLTAVAEHKTSSGRSGIYDIQVMNQHNQIVAEFRGTSRLIIK</sequence>
<evidence type="ECO:0000313" key="1">
    <source>
        <dbReference type="EMBL" id="QKU21192.1"/>
    </source>
</evidence>
<dbReference type="CDD" id="cd03443">
    <property type="entry name" value="PaaI_thioesterase"/>
    <property type="match status" value="1"/>
</dbReference>
<evidence type="ECO:0000313" key="2">
    <source>
        <dbReference type="Proteomes" id="UP000509126"/>
    </source>
</evidence>